<gene>
    <name evidence="10" type="primary">cas3_2</name>
    <name evidence="10" type="ORF">A1232T_02239</name>
</gene>
<keyword evidence="11" id="KW-1185">Reference proteome</keyword>
<dbReference type="InterPro" id="IPR054712">
    <property type="entry name" value="Cas3-like_dom"/>
</dbReference>
<dbReference type="RefSeq" id="WP_077451975.1">
    <property type="nucleotide sequence ID" value="NZ_FUGE01000244.1"/>
</dbReference>
<evidence type="ECO:0000256" key="1">
    <source>
        <dbReference type="ARBA" id="ARBA00006847"/>
    </source>
</evidence>
<reference evidence="10 11" key="1">
    <citation type="submission" date="2017-02" db="EMBL/GenBank/DDBJ databases">
        <authorList>
            <person name="Peterson S.W."/>
        </authorList>
    </citation>
    <scope>NUCLEOTIDE SEQUENCE [LARGE SCALE GENOMIC DNA]</scope>
    <source>
        <strain evidence="10">Psychrobacter_piechaudii</strain>
    </source>
</reference>
<dbReference type="Gene3D" id="1.10.3210.30">
    <property type="match status" value="1"/>
</dbReference>
<dbReference type="PROSITE" id="PS51643">
    <property type="entry name" value="HD_CAS3"/>
    <property type="match status" value="1"/>
</dbReference>
<dbReference type="GO" id="GO:0005524">
    <property type="term" value="F:ATP binding"/>
    <property type="evidence" value="ECO:0007669"/>
    <property type="project" value="UniProtKB-KW"/>
</dbReference>
<feature type="domain" description="HD Cas3-type" evidence="9">
    <location>
        <begin position="102"/>
        <end position="350"/>
    </location>
</feature>
<dbReference type="InterPro" id="IPR048823">
    <property type="entry name" value="Cas3_I-F_Cas2"/>
</dbReference>
<evidence type="ECO:0000256" key="3">
    <source>
        <dbReference type="ARBA" id="ARBA00022723"/>
    </source>
</evidence>
<evidence type="ECO:0000256" key="4">
    <source>
        <dbReference type="ARBA" id="ARBA00022741"/>
    </source>
</evidence>
<protein>
    <submittedName>
        <fullName evidence="10">CRISPR-associated nuclease/helicase Cas3 subtype I-F/YPEST</fullName>
        <ecNumber evidence="10">3.1.-.-</ecNumber>
    </submittedName>
</protein>
<keyword evidence="7" id="KW-0067">ATP-binding</keyword>
<evidence type="ECO:0000256" key="6">
    <source>
        <dbReference type="ARBA" id="ARBA00022806"/>
    </source>
</evidence>
<sequence>MLVTFVSQCEKKALKRTRRILDAFANRIGSNVWQTAITEDGLMTVKRLLRQSATRSTAVSCHRVRTRQRTELLWIVGNKRNFNEVGIVPVNSTKRNILHREWENDWAYLSCIQIIATLAALLHDIGKSTNGFQEKLIKGSKSGDPYRHEWISLKLFSLIIQDCKTDEEWLNRLTNLSDWLNDKDIDKKFSTLNPDAPIIGDMPPLAQWLAWLIVTHHRLPPLKEVFLSSSQIERFNTTNQLIDLKGNLHEFYSQLKPVDYWVKNPKSLLPPSDGGMSKKQLQDFWQFNNLVIHSSAWQKTLKRWSEKALNDSTLMQISKQANSSHHNDPTITDPLLMHLSRLCLMIGDHNYSSLKVDDRRCIKVKESFTKLAANTTKTTGHQSDEENKTVIKQSLEEHLIGVAQFTSHFARTLPIIASEMPHLKNHNPLAKPTGVDRFKWQNSAFKLAAKHQQASKDHGFFGVNMASTGAGKTIGNARIMYGLADQKKGARFTIALGLRVLTLQTGLSFRKNLNLQDDQLAILVGGSAHRKLFEMNHNPDTGEATEIAQEADTRYGAQAFGSESSEELVDELVDSSIDYDDYEALNLGTVISNPKARDLLFAPIVTCTVDHLIQASECKRGGKYIAPLLRLLSSDLILDEPDDFDQADLPALTRLMYLAGLMGTRVLLSSATLTPDLVTGLFNAYLSGRHVFNKSQNKPSPKVVCAWFDEQPNSAFATNCANTDEFFRTHNSFSTKRAAYLDKQTIRRQAEILPLNLPKYSNDTQDEFYASLAQTLLHGAIALHKDHAFSYPDTGQNVSIGLVRIANVNNITGISQQFFNPSKISIPEDTIIHVACYHAKQLLLLRNSLENKLDRILDRNNGVRPYDHNEVSDILHQYPVKNHIFMVLATPVAEVGRDHDYDWAIVEPSSMRSIIQLAGRIWRHRPKKVATTTNMFLLQYNIRYFKRSHSKRSIFTRPGFETASIKPESYDLNNLIAKEQLSHIDARPRIISPVQADNTESKQARSLDELEHLVMKDMMNSNKLNYVNAYYHPLTPANRVHTHLQQVSPFRSGSPQQDWLLIPRSLEEVPEGASLAFEKETEDFSGCDYDAYYHEDVLEQGLMYAGKHNKEVMKMKFEFNHPQVKPWLYSDVRDVLHTLQSKEPDKSLRSLAVAYSSVSLERLTTNNSKGWLYHEYFGFIKQ</sequence>
<dbReference type="Pfam" id="PF22590">
    <property type="entry name" value="Cas3-like_C_2"/>
    <property type="match status" value="1"/>
</dbReference>
<dbReference type="STRING" id="1945521.A1232T_02239"/>
<dbReference type="EC" id="3.1.-.-" evidence="10"/>
<dbReference type="NCBIfam" id="TIGR02562">
    <property type="entry name" value="cas3_yersinia"/>
    <property type="match status" value="1"/>
</dbReference>
<evidence type="ECO:0000256" key="2">
    <source>
        <dbReference type="ARBA" id="ARBA00009046"/>
    </source>
</evidence>
<evidence type="ECO:0000256" key="8">
    <source>
        <dbReference type="ARBA" id="ARBA00023118"/>
    </source>
</evidence>
<dbReference type="SUPFAM" id="SSF52540">
    <property type="entry name" value="P-loop containing nucleoside triphosphate hydrolases"/>
    <property type="match status" value="1"/>
</dbReference>
<comment type="similarity">
    <text evidence="1">In the N-terminal section; belongs to the CRISPR-associated nuclease Cas3-HD family.</text>
</comment>
<dbReference type="AlphaFoldDB" id="A0A1R4GXX3"/>
<dbReference type="GO" id="GO:0016787">
    <property type="term" value="F:hydrolase activity"/>
    <property type="evidence" value="ECO:0007669"/>
    <property type="project" value="UniProtKB-KW"/>
</dbReference>
<dbReference type="InterPro" id="IPR038257">
    <property type="entry name" value="CRISPR-assoc_Cas3_HD_sf"/>
</dbReference>
<dbReference type="Pfam" id="PF21384">
    <property type="entry name" value="Cas3_I-F_Cas2"/>
    <property type="match status" value="1"/>
</dbReference>
<evidence type="ECO:0000313" key="11">
    <source>
        <dbReference type="Proteomes" id="UP000188357"/>
    </source>
</evidence>
<comment type="similarity">
    <text evidence="2">In the central section; belongs to the CRISPR-associated helicase Cas3 family.</text>
</comment>
<dbReference type="EMBL" id="FUGE01000244">
    <property type="protein sequence ID" value="SJM73038.1"/>
    <property type="molecule type" value="Genomic_DNA"/>
</dbReference>
<keyword evidence="3" id="KW-0479">Metal-binding</keyword>
<dbReference type="InterPro" id="IPR013395">
    <property type="entry name" value="CRISPR-assoc_Cas3_yers"/>
</dbReference>
<keyword evidence="4" id="KW-0547">Nucleotide-binding</keyword>
<accession>A0A1R4GXX3</accession>
<keyword evidence="6 10" id="KW-0347">Helicase</keyword>
<dbReference type="InterPro" id="IPR027417">
    <property type="entry name" value="P-loop_NTPase"/>
</dbReference>
<dbReference type="Proteomes" id="UP000188357">
    <property type="component" value="Unassembled WGS sequence"/>
</dbReference>
<dbReference type="OrthoDB" id="220028at2"/>
<evidence type="ECO:0000259" key="9">
    <source>
        <dbReference type="PROSITE" id="PS51643"/>
    </source>
</evidence>
<keyword evidence="5 10" id="KW-0378">Hydrolase</keyword>
<evidence type="ECO:0000256" key="7">
    <source>
        <dbReference type="ARBA" id="ARBA00022840"/>
    </source>
</evidence>
<dbReference type="GO" id="GO:0051607">
    <property type="term" value="P:defense response to virus"/>
    <property type="evidence" value="ECO:0007669"/>
    <property type="project" value="UniProtKB-KW"/>
</dbReference>
<organism evidence="10 11">
    <name type="scientific">Psychrobacter piechaudii</name>
    <dbReference type="NCBI Taxonomy" id="1945521"/>
    <lineage>
        <taxon>Bacteria</taxon>
        <taxon>Pseudomonadati</taxon>
        <taxon>Pseudomonadota</taxon>
        <taxon>Gammaproteobacteria</taxon>
        <taxon>Moraxellales</taxon>
        <taxon>Moraxellaceae</taxon>
        <taxon>Psychrobacter</taxon>
    </lineage>
</organism>
<keyword evidence="8" id="KW-0051">Antiviral defense</keyword>
<dbReference type="GO" id="GO:0004386">
    <property type="term" value="F:helicase activity"/>
    <property type="evidence" value="ECO:0007669"/>
    <property type="project" value="UniProtKB-KW"/>
</dbReference>
<dbReference type="GO" id="GO:0046872">
    <property type="term" value="F:metal ion binding"/>
    <property type="evidence" value="ECO:0007669"/>
    <property type="project" value="UniProtKB-KW"/>
</dbReference>
<evidence type="ECO:0000256" key="5">
    <source>
        <dbReference type="ARBA" id="ARBA00022801"/>
    </source>
</evidence>
<name>A0A1R4GXX3_9GAMM</name>
<proteinExistence type="inferred from homology"/>
<dbReference type="InterPro" id="IPR006483">
    <property type="entry name" value="CRISPR-assoc_Cas3_HD"/>
</dbReference>
<evidence type="ECO:0000313" key="10">
    <source>
        <dbReference type="EMBL" id="SJM73038.1"/>
    </source>
</evidence>